<evidence type="ECO:0000256" key="3">
    <source>
        <dbReference type="ARBA" id="ARBA00022703"/>
    </source>
</evidence>
<dbReference type="InterPro" id="IPR033139">
    <property type="entry name" value="Caspase_cys_AS"/>
</dbReference>
<dbReference type="Proteomes" id="UP000596742">
    <property type="component" value="Unassembled WGS sequence"/>
</dbReference>
<keyword evidence="4 10" id="KW-0378">Hydrolase</keyword>
<organism evidence="10 11">
    <name type="scientific">Mytilus galloprovincialis</name>
    <name type="common">Mediterranean mussel</name>
    <dbReference type="NCBI Taxonomy" id="29158"/>
    <lineage>
        <taxon>Eukaryota</taxon>
        <taxon>Metazoa</taxon>
        <taxon>Spiralia</taxon>
        <taxon>Lophotrochozoa</taxon>
        <taxon>Mollusca</taxon>
        <taxon>Bivalvia</taxon>
        <taxon>Autobranchia</taxon>
        <taxon>Pteriomorphia</taxon>
        <taxon>Mytilida</taxon>
        <taxon>Mytiloidea</taxon>
        <taxon>Mytilidae</taxon>
        <taxon>Mytilinae</taxon>
        <taxon>Mytilus</taxon>
    </lineage>
</organism>
<evidence type="ECO:0000256" key="5">
    <source>
        <dbReference type="ARBA" id="ARBA00022807"/>
    </source>
</evidence>
<dbReference type="SUPFAM" id="SSF52129">
    <property type="entry name" value="Caspase-like"/>
    <property type="match status" value="1"/>
</dbReference>
<keyword evidence="2" id="KW-0645">Protease</keyword>
<evidence type="ECO:0000256" key="2">
    <source>
        <dbReference type="ARBA" id="ARBA00022670"/>
    </source>
</evidence>
<evidence type="ECO:0000256" key="7">
    <source>
        <dbReference type="RuleBase" id="RU003971"/>
    </source>
</evidence>
<dbReference type="EMBL" id="UYJE01007854">
    <property type="protein sequence ID" value="VDI58510.1"/>
    <property type="molecule type" value="Genomic_DNA"/>
</dbReference>
<dbReference type="InterPro" id="IPR001309">
    <property type="entry name" value="Pept_C14_p20"/>
</dbReference>
<dbReference type="AlphaFoldDB" id="A0A8B6G4I9"/>
<dbReference type="GO" id="GO:0051604">
    <property type="term" value="P:protein maturation"/>
    <property type="evidence" value="ECO:0007669"/>
    <property type="project" value="UniProtKB-ARBA"/>
</dbReference>
<dbReference type="GO" id="GO:0043067">
    <property type="term" value="P:regulation of programmed cell death"/>
    <property type="evidence" value="ECO:0007669"/>
    <property type="project" value="UniProtKB-ARBA"/>
</dbReference>
<gene>
    <name evidence="10" type="ORF">MGAL_10B055529</name>
</gene>
<dbReference type="PROSITE" id="PS50208">
    <property type="entry name" value="CASPASE_P20"/>
    <property type="match status" value="1"/>
</dbReference>
<dbReference type="PANTHER" id="PTHR48169:SF7">
    <property type="entry name" value="CASPASE 10"/>
    <property type="match status" value="1"/>
</dbReference>
<dbReference type="PROSITE" id="PS01121">
    <property type="entry name" value="CASPASE_HIS"/>
    <property type="match status" value="1"/>
</dbReference>
<sequence>MTCGDLRGREMLDYVNTVSKLDHSDGSSLVVCILSHGSLRTVCGVDGFPIPLRDITEKFTASNCKSLAGKPKLFFIQACQGKKEQILPYHRRQQFSRESELQGTRQVESAKNDIIVMDTDENETVADVIPEESDFLLAFSTAPGWSSYRDPDKGSYYIQKLCEQIQKECMRNHLQDILTVVNNTISKCDIPIEDGQIVKTMPSYFTSLTRKLYFFPENSR</sequence>
<dbReference type="GO" id="GO:0006508">
    <property type="term" value="P:proteolysis"/>
    <property type="evidence" value="ECO:0007669"/>
    <property type="project" value="UniProtKB-KW"/>
</dbReference>
<keyword evidence="5" id="KW-0788">Thiol protease</keyword>
<feature type="domain" description="Caspase family p20" evidence="9">
    <location>
        <begin position="5"/>
        <end position="83"/>
    </location>
</feature>
<name>A0A8B6G4I9_MYTGA</name>
<evidence type="ECO:0000256" key="4">
    <source>
        <dbReference type="ARBA" id="ARBA00022801"/>
    </source>
</evidence>
<evidence type="ECO:0000313" key="11">
    <source>
        <dbReference type="Proteomes" id="UP000596742"/>
    </source>
</evidence>
<evidence type="ECO:0000259" key="8">
    <source>
        <dbReference type="PROSITE" id="PS50207"/>
    </source>
</evidence>
<protein>
    <submittedName>
        <fullName evidence="10">Caspase 8</fullName>
        <ecNumber evidence="10">3.4.22.61</ecNumber>
    </submittedName>
</protein>
<dbReference type="PROSITE" id="PS01122">
    <property type="entry name" value="CASPASE_CYS"/>
    <property type="match status" value="1"/>
</dbReference>
<comment type="caution">
    <text evidence="10">The sequence shown here is derived from an EMBL/GenBank/DDBJ whole genome shotgun (WGS) entry which is preliminary data.</text>
</comment>
<evidence type="ECO:0000256" key="6">
    <source>
        <dbReference type="ARBA" id="ARBA00023145"/>
    </source>
</evidence>
<feature type="domain" description="Caspase family p10" evidence="8">
    <location>
        <begin position="125"/>
        <end position="216"/>
    </location>
</feature>
<dbReference type="InterPro" id="IPR015917">
    <property type="entry name" value="Pept_C14A"/>
</dbReference>
<dbReference type="InterPro" id="IPR011600">
    <property type="entry name" value="Pept_C14_caspase"/>
</dbReference>
<comment type="similarity">
    <text evidence="1 7">Belongs to the peptidase C14A family.</text>
</comment>
<keyword evidence="3" id="KW-0053">Apoptosis</keyword>
<reference evidence="10" key="1">
    <citation type="submission" date="2018-11" db="EMBL/GenBank/DDBJ databases">
        <authorList>
            <person name="Alioto T."/>
            <person name="Alioto T."/>
        </authorList>
    </citation>
    <scope>NUCLEOTIDE SEQUENCE</scope>
</reference>
<dbReference type="InterPro" id="IPR029030">
    <property type="entry name" value="Caspase-like_dom_sf"/>
</dbReference>
<evidence type="ECO:0000313" key="10">
    <source>
        <dbReference type="EMBL" id="VDI58510.1"/>
    </source>
</evidence>
<dbReference type="GO" id="GO:0004197">
    <property type="term" value="F:cysteine-type endopeptidase activity"/>
    <property type="evidence" value="ECO:0007669"/>
    <property type="project" value="InterPro"/>
</dbReference>
<dbReference type="SMART" id="SM00115">
    <property type="entry name" value="CASc"/>
    <property type="match status" value="1"/>
</dbReference>
<dbReference type="PRINTS" id="PR00376">
    <property type="entry name" value="IL1BCENZYME"/>
</dbReference>
<dbReference type="PROSITE" id="PS50207">
    <property type="entry name" value="CASPASE_P10"/>
    <property type="match status" value="1"/>
</dbReference>
<dbReference type="OrthoDB" id="6114029at2759"/>
<evidence type="ECO:0000256" key="1">
    <source>
        <dbReference type="ARBA" id="ARBA00010134"/>
    </source>
</evidence>
<keyword evidence="6" id="KW-0865">Zymogen</keyword>
<dbReference type="InterPro" id="IPR016129">
    <property type="entry name" value="Caspase_his_AS"/>
</dbReference>
<dbReference type="EC" id="3.4.22.61" evidence="10"/>
<accession>A0A8B6G4I9</accession>
<dbReference type="PANTHER" id="PTHR48169">
    <property type="entry name" value="DED DOMAIN-CONTAINING PROTEIN"/>
    <property type="match status" value="1"/>
</dbReference>
<keyword evidence="11" id="KW-1185">Reference proteome</keyword>
<proteinExistence type="inferred from homology"/>
<dbReference type="Gene3D" id="3.40.50.1460">
    <property type="match status" value="1"/>
</dbReference>
<dbReference type="GO" id="GO:0006915">
    <property type="term" value="P:apoptotic process"/>
    <property type="evidence" value="ECO:0007669"/>
    <property type="project" value="UniProtKB-KW"/>
</dbReference>
<dbReference type="InterPro" id="IPR002138">
    <property type="entry name" value="Pept_C14_p10"/>
</dbReference>
<evidence type="ECO:0000259" key="9">
    <source>
        <dbReference type="PROSITE" id="PS50208"/>
    </source>
</evidence>
<dbReference type="Pfam" id="PF00656">
    <property type="entry name" value="Peptidase_C14"/>
    <property type="match status" value="1"/>
</dbReference>
<dbReference type="GO" id="GO:0005737">
    <property type="term" value="C:cytoplasm"/>
    <property type="evidence" value="ECO:0007669"/>
    <property type="project" value="UniProtKB-ARBA"/>
</dbReference>